<evidence type="ECO:0000256" key="1">
    <source>
        <dbReference type="SAM" id="SignalP"/>
    </source>
</evidence>
<dbReference type="Proteomes" id="UP000305451">
    <property type="component" value="Unassembled WGS sequence"/>
</dbReference>
<keyword evidence="1" id="KW-0732">Signal</keyword>
<comment type="caution">
    <text evidence="4">The sequence shown here is derived from an EMBL/GenBank/DDBJ whole genome shotgun (WGS) entry which is preliminary data.</text>
</comment>
<dbReference type="OrthoDB" id="9806163at2"/>
<dbReference type="AlphaFoldDB" id="A0A4S2HDX7"/>
<evidence type="ECO:0000313" key="4">
    <source>
        <dbReference type="EMBL" id="TGY94214.1"/>
    </source>
</evidence>
<proteinExistence type="predicted"/>
<feature type="domain" description="Peptidase S9 prolyl oligopeptidase catalytic" evidence="2">
    <location>
        <begin position="542"/>
        <end position="739"/>
    </location>
</feature>
<dbReference type="Pfam" id="PF00930">
    <property type="entry name" value="DPPIV_N"/>
    <property type="match status" value="1"/>
</dbReference>
<gene>
    <name evidence="4" type="ORF">E5162_02755</name>
</gene>
<evidence type="ECO:0000259" key="3">
    <source>
        <dbReference type="Pfam" id="PF00930"/>
    </source>
</evidence>
<dbReference type="PANTHER" id="PTHR11731:SF193">
    <property type="entry name" value="DIPEPTIDYL PEPTIDASE 9"/>
    <property type="match status" value="1"/>
</dbReference>
<dbReference type="Pfam" id="PF00326">
    <property type="entry name" value="Peptidase_S9"/>
    <property type="match status" value="1"/>
</dbReference>
<organism evidence="4 5">
    <name type="scientific">Marinicauda pacifica</name>
    <dbReference type="NCBI Taxonomy" id="1133559"/>
    <lineage>
        <taxon>Bacteria</taxon>
        <taxon>Pseudomonadati</taxon>
        <taxon>Pseudomonadota</taxon>
        <taxon>Alphaproteobacteria</taxon>
        <taxon>Maricaulales</taxon>
        <taxon>Maricaulaceae</taxon>
        <taxon>Marinicauda</taxon>
    </lineage>
</organism>
<dbReference type="Gene3D" id="3.40.50.1820">
    <property type="entry name" value="alpha/beta hydrolase"/>
    <property type="match status" value="1"/>
</dbReference>
<sequence length="742" mass="82826">MRRLLAATLPCLILPGLAAAQSDETPGPDLTIERVFASPSLDGATPRSLKFSPDGSRVTFLRPKEEDRTVLDLWAMDVADGRTYRLVDARALAPEERELSEAEIQYRERARISESGVVSYDWDESGEAVLVPLDGDVFYVDVESGDARRLMETETFETDFKVGPEGEYVSFIRDQNLWLHNLETGEERALTEEGEGPVSWGVAEFVAQEEMNRYTGYWWSPDGSKIAVARIDETPVQIVPRFGISAEGVSVSEQRYPRAGTDNVEIELWIFDVESGERTQVDLGDESDIYLARVNWSASGERVYVQRQNREQTELDVLAVDPQTGTSEVFLTERAPTWVNLTDDFTALDDGGFLWTSERTGYRQVYRVSEDGEVSAITVGTGVVDELAGLSEDGQTVYFEGWRASPLERHLYAVSIEGGEITRVTSGEGVWRATLGDGGAAFIGAYSDTDTPPRTGLYEMDGTHIAWIEENALNADHPYAPYVESHVTPEFGTVMAADGETELYWSMIKPDHCTGEAPCPAIVEVYGGPHVQRVTRAWTGARDQLFADRGYVLFRVDNRGSWNRGHEFEAALHDRMGSIEVEDQLAGLEFLESRDFVDPDRVGLWGWSYGGYMTLMTTLQAPGAFDAAVSGAPVTDWSLYDTHYTERYMDTPAANPAGYEQGAAFAHVENYATPTLIIHGMADDNVTFDHSTRMFAALQEQNADFEIMTYPGQRHGVRPPALQTHMWTTIFRFFDRRLDQDS</sequence>
<reference evidence="4 5" key="1">
    <citation type="journal article" date="2013" name="Int. J. Syst. Evol. Microbiol.">
        <title>Marinicauda pacifica gen. nov., sp. nov., a prosthecate alphaproteobacterium of the family Hyphomonadaceae isolated from deep seawater.</title>
        <authorList>
            <person name="Zhang X.Y."/>
            <person name="Li G.W."/>
            <person name="Wang C.S."/>
            <person name="Zhang Y.J."/>
            <person name="Xu X.W."/>
            <person name="Li H."/>
            <person name="Liu A."/>
            <person name="Liu C."/>
            <person name="Xie B.B."/>
            <person name="Qin Q.L."/>
            <person name="Xu Z."/>
            <person name="Chen X.L."/>
            <person name="Zhou B.C."/>
            <person name="Zhang Y.Z."/>
        </authorList>
    </citation>
    <scope>NUCLEOTIDE SEQUENCE [LARGE SCALE GENOMIC DNA]</scope>
    <source>
        <strain evidence="4 5">P-1 km-3</strain>
    </source>
</reference>
<dbReference type="GO" id="GO:0006508">
    <property type="term" value="P:proteolysis"/>
    <property type="evidence" value="ECO:0007669"/>
    <property type="project" value="InterPro"/>
</dbReference>
<dbReference type="SUPFAM" id="SSF82171">
    <property type="entry name" value="DPP6 N-terminal domain-like"/>
    <property type="match status" value="1"/>
</dbReference>
<dbReference type="InterPro" id="IPR050278">
    <property type="entry name" value="Serine_Prot_S9B/DPPIV"/>
</dbReference>
<dbReference type="GO" id="GO:0008239">
    <property type="term" value="F:dipeptidyl-peptidase activity"/>
    <property type="evidence" value="ECO:0007669"/>
    <property type="project" value="TreeGrafter"/>
</dbReference>
<dbReference type="InterPro" id="IPR001375">
    <property type="entry name" value="Peptidase_S9_cat"/>
</dbReference>
<dbReference type="PANTHER" id="PTHR11731">
    <property type="entry name" value="PROTEASE FAMILY S9B,C DIPEPTIDYL-PEPTIDASE IV-RELATED"/>
    <property type="match status" value="1"/>
</dbReference>
<evidence type="ECO:0000259" key="2">
    <source>
        <dbReference type="Pfam" id="PF00326"/>
    </source>
</evidence>
<dbReference type="InterPro" id="IPR002469">
    <property type="entry name" value="Peptidase_S9B_N"/>
</dbReference>
<dbReference type="RefSeq" id="WP_135943410.1">
    <property type="nucleotide sequence ID" value="NZ_BMEI01000001.1"/>
</dbReference>
<evidence type="ECO:0000313" key="5">
    <source>
        <dbReference type="Proteomes" id="UP000305451"/>
    </source>
</evidence>
<feature type="chain" id="PRO_5020370184" evidence="1">
    <location>
        <begin position="21"/>
        <end position="742"/>
    </location>
</feature>
<feature type="domain" description="Dipeptidylpeptidase IV N-terminal" evidence="3">
    <location>
        <begin position="133"/>
        <end position="453"/>
    </location>
</feature>
<feature type="signal peptide" evidence="1">
    <location>
        <begin position="1"/>
        <end position="20"/>
    </location>
</feature>
<protein>
    <submittedName>
        <fullName evidence="4">S9 family peptidase</fullName>
    </submittedName>
</protein>
<dbReference type="SUPFAM" id="SSF53474">
    <property type="entry name" value="alpha/beta-Hydrolases"/>
    <property type="match status" value="1"/>
</dbReference>
<dbReference type="EMBL" id="SRXV01000001">
    <property type="protein sequence ID" value="TGY94214.1"/>
    <property type="molecule type" value="Genomic_DNA"/>
</dbReference>
<name>A0A4S2HDX7_9PROT</name>
<accession>A0A4S2HDX7</accession>
<dbReference type="Gene3D" id="2.140.10.30">
    <property type="entry name" value="Dipeptidylpeptidase IV, N-terminal domain"/>
    <property type="match status" value="1"/>
</dbReference>
<keyword evidence="5" id="KW-1185">Reference proteome</keyword>
<dbReference type="InterPro" id="IPR029058">
    <property type="entry name" value="AB_hydrolase_fold"/>
</dbReference>
<dbReference type="GO" id="GO:0008236">
    <property type="term" value="F:serine-type peptidase activity"/>
    <property type="evidence" value="ECO:0007669"/>
    <property type="project" value="InterPro"/>
</dbReference>